<keyword evidence="6" id="KW-1185">Reference proteome</keyword>
<dbReference type="GO" id="GO:0005524">
    <property type="term" value="F:ATP binding"/>
    <property type="evidence" value="ECO:0007669"/>
    <property type="project" value="UniProtKB-KW"/>
</dbReference>
<evidence type="ECO:0000259" key="4">
    <source>
        <dbReference type="PROSITE" id="PS50893"/>
    </source>
</evidence>
<evidence type="ECO:0000256" key="1">
    <source>
        <dbReference type="ARBA" id="ARBA00022448"/>
    </source>
</evidence>
<evidence type="ECO:0000256" key="2">
    <source>
        <dbReference type="ARBA" id="ARBA00022741"/>
    </source>
</evidence>
<dbReference type="EMBL" id="JAPDHZ010000002">
    <property type="protein sequence ID" value="MDG0790604.1"/>
    <property type="molecule type" value="Genomic_DNA"/>
</dbReference>
<evidence type="ECO:0000313" key="6">
    <source>
        <dbReference type="Proteomes" id="UP001153387"/>
    </source>
</evidence>
<dbReference type="PANTHER" id="PTHR42939">
    <property type="entry name" value="ABC TRANSPORTER ATP-BINDING PROTEIN ALBC-RELATED"/>
    <property type="match status" value="1"/>
</dbReference>
<dbReference type="AlphaFoldDB" id="A0A9X4KEE5"/>
<keyword evidence="3 5" id="KW-0067">ATP-binding</keyword>
<dbReference type="InterPro" id="IPR003593">
    <property type="entry name" value="AAA+_ATPase"/>
</dbReference>
<keyword evidence="2" id="KW-0547">Nucleotide-binding</keyword>
<dbReference type="SUPFAM" id="SSF52540">
    <property type="entry name" value="P-loop containing nucleoside triphosphate hydrolases"/>
    <property type="match status" value="1"/>
</dbReference>
<evidence type="ECO:0000313" key="5">
    <source>
        <dbReference type="EMBL" id="MDG0790604.1"/>
    </source>
</evidence>
<name>A0A9X4KEE5_9BACL</name>
<dbReference type="Gene3D" id="3.40.50.300">
    <property type="entry name" value="P-loop containing nucleotide triphosphate hydrolases"/>
    <property type="match status" value="1"/>
</dbReference>
<accession>A0A9X4KEE5</accession>
<dbReference type="GO" id="GO:0016887">
    <property type="term" value="F:ATP hydrolysis activity"/>
    <property type="evidence" value="ECO:0007669"/>
    <property type="project" value="InterPro"/>
</dbReference>
<dbReference type="Pfam" id="PF00005">
    <property type="entry name" value="ABC_tran"/>
    <property type="match status" value="1"/>
</dbReference>
<feature type="domain" description="ABC transporter" evidence="4">
    <location>
        <begin position="5"/>
        <end position="236"/>
    </location>
</feature>
<dbReference type="PANTHER" id="PTHR42939:SF2">
    <property type="entry name" value="ABC-TYPE TRANSPORTER ATP-BINDING PROTEIN ECSA"/>
    <property type="match status" value="1"/>
</dbReference>
<dbReference type="InterPro" id="IPR051782">
    <property type="entry name" value="ABC_Transporter_VariousFunc"/>
</dbReference>
<dbReference type="InterPro" id="IPR003439">
    <property type="entry name" value="ABC_transporter-like_ATP-bd"/>
</dbReference>
<gene>
    <name evidence="5" type="ORF">OMP38_06860</name>
</gene>
<sequence length="261" mass="27680">MATALTLDKLTGGYSSRKPVLHEVSFDIQPGEMMGLIGLNGAGKSTAIKHVLGLMLPQSGEVRVAGLRLADDRDRYRSSCAYVPEQPSLFPNLTVAEHLRWTETAYGLDAQAAARRTEALAETFRMKHAMGALPGTLSKGMRQKVMLMNALLVSPPLLIIDEPFLGLDPLATRALVQALNEARAAGSAILLSSHILPALERNADRIVVLHQGRILAGGTPGEVKQAAGAAGSDYTLDDAFERLILAADEKAAPPEGGAVRG</sequence>
<dbReference type="PROSITE" id="PS50893">
    <property type="entry name" value="ABC_TRANSPORTER_2"/>
    <property type="match status" value="1"/>
</dbReference>
<dbReference type="Proteomes" id="UP001153387">
    <property type="component" value="Unassembled WGS sequence"/>
</dbReference>
<protein>
    <submittedName>
        <fullName evidence="5">ABC transporter ATP-binding protein</fullName>
    </submittedName>
</protein>
<dbReference type="InterPro" id="IPR027417">
    <property type="entry name" value="P-loop_NTPase"/>
</dbReference>
<dbReference type="RefSeq" id="WP_277564422.1">
    <property type="nucleotide sequence ID" value="NZ_JAPDHZ010000002.1"/>
</dbReference>
<organism evidence="5 6">
    <name type="scientific">Cohnella ginsengisoli</name>
    <dbReference type="NCBI Taxonomy" id="425004"/>
    <lineage>
        <taxon>Bacteria</taxon>
        <taxon>Bacillati</taxon>
        <taxon>Bacillota</taxon>
        <taxon>Bacilli</taxon>
        <taxon>Bacillales</taxon>
        <taxon>Paenibacillaceae</taxon>
        <taxon>Cohnella</taxon>
    </lineage>
</organism>
<dbReference type="CDD" id="cd03230">
    <property type="entry name" value="ABC_DR_subfamily_A"/>
    <property type="match status" value="1"/>
</dbReference>
<proteinExistence type="predicted"/>
<comment type="caution">
    <text evidence="5">The sequence shown here is derived from an EMBL/GenBank/DDBJ whole genome shotgun (WGS) entry which is preliminary data.</text>
</comment>
<dbReference type="SMART" id="SM00382">
    <property type="entry name" value="AAA"/>
    <property type="match status" value="1"/>
</dbReference>
<evidence type="ECO:0000256" key="3">
    <source>
        <dbReference type="ARBA" id="ARBA00022840"/>
    </source>
</evidence>
<reference evidence="5 6" key="1">
    <citation type="submission" date="2022-10" db="EMBL/GenBank/DDBJ databases">
        <title>Comparative genomic analysis of Cohnella hashimotonis sp. nov., isolated from the International Space Station.</title>
        <authorList>
            <person name="Simpson A."/>
            <person name="Venkateswaran K."/>
        </authorList>
    </citation>
    <scope>NUCLEOTIDE SEQUENCE [LARGE SCALE GENOMIC DNA]</scope>
    <source>
        <strain evidence="5 6">DSM 18997</strain>
    </source>
</reference>
<keyword evidence="1" id="KW-0813">Transport</keyword>